<dbReference type="Proteomes" id="UP000286063">
    <property type="component" value="Unassembled WGS sequence"/>
</dbReference>
<proteinExistence type="predicted"/>
<gene>
    <name evidence="2" type="ORF">DXA50_11115</name>
</gene>
<dbReference type="Gene3D" id="2.40.50.1020">
    <property type="entry name" value="LytTr DNA-binding domain"/>
    <property type="match status" value="1"/>
</dbReference>
<comment type="caution">
    <text evidence="2">The sequence shown here is derived from an EMBL/GenBank/DDBJ whole genome shotgun (WGS) entry which is preliminary data.</text>
</comment>
<protein>
    <submittedName>
        <fullName evidence="2">LytTR family transcriptional regulator</fullName>
    </submittedName>
</protein>
<name>A0A413IMH4_9BACT</name>
<organism evidence="2 3">
    <name type="scientific">Butyricimonas virosa</name>
    <dbReference type="NCBI Taxonomy" id="544645"/>
    <lineage>
        <taxon>Bacteria</taxon>
        <taxon>Pseudomonadati</taxon>
        <taxon>Bacteroidota</taxon>
        <taxon>Bacteroidia</taxon>
        <taxon>Bacteroidales</taxon>
        <taxon>Odoribacteraceae</taxon>
        <taxon>Butyricimonas</taxon>
    </lineage>
</organism>
<dbReference type="GO" id="GO:0000156">
    <property type="term" value="F:phosphorelay response regulator activity"/>
    <property type="evidence" value="ECO:0007669"/>
    <property type="project" value="InterPro"/>
</dbReference>
<dbReference type="GO" id="GO:0003677">
    <property type="term" value="F:DNA binding"/>
    <property type="evidence" value="ECO:0007669"/>
    <property type="project" value="InterPro"/>
</dbReference>
<evidence type="ECO:0000313" key="2">
    <source>
        <dbReference type="EMBL" id="RGY16701.1"/>
    </source>
</evidence>
<dbReference type="Pfam" id="PF04397">
    <property type="entry name" value="LytTR"/>
    <property type="match status" value="1"/>
</dbReference>
<sequence>MLMETQKNTSSIFVENGEEFTRVWFNKVLYFKAEGDGTRIQMKDSQITIPISLERIETSLGEIFLRINESCIVNKGYVEAFNKKTLIIGAEELPVSKSHVKELYSSFHIL</sequence>
<evidence type="ECO:0000313" key="3">
    <source>
        <dbReference type="Proteomes" id="UP000286063"/>
    </source>
</evidence>
<dbReference type="PROSITE" id="PS50930">
    <property type="entry name" value="HTH_LYTTR"/>
    <property type="match status" value="1"/>
</dbReference>
<dbReference type="EMBL" id="QSCR01000018">
    <property type="protein sequence ID" value="RGY16701.1"/>
    <property type="molecule type" value="Genomic_DNA"/>
</dbReference>
<reference evidence="2 3" key="1">
    <citation type="submission" date="2018-08" db="EMBL/GenBank/DDBJ databases">
        <title>A genome reference for cultivated species of the human gut microbiota.</title>
        <authorList>
            <person name="Zou Y."/>
            <person name="Xue W."/>
            <person name="Luo G."/>
        </authorList>
    </citation>
    <scope>NUCLEOTIDE SEQUENCE [LARGE SCALE GENOMIC DNA]</scope>
    <source>
        <strain evidence="2 3">OF02-7</strain>
    </source>
</reference>
<dbReference type="InterPro" id="IPR046947">
    <property type="entry name" value="LytR-like"/>
</dbReference>
<accession>A0A413IMH4</accession>
<dbReference type="AlphaFoldDB" id="A0A413IMH4"/>
<feature type="domain" description="HTH LytTR-type" evidence="1">
    <location>
        <begin position="26"/>
        <end position="109"/>
    </location>
</feature>
<dbReference type="PANTHER" id="PTHR37299">
    <property type="entry name" value="TRANSCRIPTIONAL REGULATOR-RELATED"/>
    <property type="match status" value="1"/>
</dbReference>
<dbReference type="SMART" id="SM00850">
    <property type="entry name" value="LytTR"/>
    <property type="match status" value="1"/>
</dbReference>
<dbReference type="InterPro" id="IPR007492">
    <property type="entry name" value="LytTR_DNA-bd_dom"/>
</dbReference>
<dbReference type="OrthoDB" id="236568at2"/>
<evidence type="ECO:0000259" key="1">
    <source>
        <dbReference type="PROSITE" id="PS50930"/>
    </source>
</evidence>
<dbReference type="PANTHER" id="PTHR37299:SF1">
    <property type="entry name" value="STAGE 0 SPORULATION PROTEIN A HOMOLOG"/>
    <property type="match status" value="1"/>
</dbReference>